<feature type="region of interest" description="Disordered" evidence="8">
    <location>
        <begin position="51"/>
        <end position="70"/>
    </location>
</feature>
<dbReference type="InterPro" id="IPR034143">
    <property type="entry name" value="snRNP70_RRM"/>
</dbReference>
<feature type="region of interest" description="Disordered" evidence="8">
    <location>
        <begin position="81"/>
        <end position="135"/>
    </location>
</feature>
<protein>
    <submittedName>
        <fullName evidence="10">U1 small nuclear ribonucleoprotein 70 kDa</fullName>
    </submittedName>
</protein>
<feature type="compositionally biased region" description="Gly residues" evidence="8">
    <location>
        <begin position="227"/>
        <end position="246"/>
    </location>
</feature>
<feature type="compositionally biased region" description="Basic and acidic residues" evidence="8">
    <location>
        <begin position="438"/>
        <end position="455"/>
    </location>
</feature>
<feature type="domain" description="RRM" evidence="9">
    <location>
        <begin position="138"/>
        <end position="216"/>
    </location>
</feature>
<evidence type="ECO:0000259" key="9">
    <source>
        <dbReference type="PROSITE" id="PS50102"/>
    </source>
</evidence>
<evidence type="ECO:0000256" key="1">
    <source>
        <dbReference type="ARBA" id="ARBA00004324"/>
    </source>
</evidence>
<dbReference type="GO" id="GO:0071004">
    <property type="term" value="C:U2-type prespliceosome"/>
    <property type="evidence" value="ECO:0007669"/>
    <property type="project" value="TreeGrafter"/>
</dbReference>
<dbReference type="GO" id="GO:0000398">
    <property type="term" value="P:mRNA splicing, via spliceosome"/>
    <property type="evidence" value="ECO:0007669"/>
    <property type="project" value="TreeGrafter"/>
</dbReference>
<feature type="compositionally biased region" description="Pro residues" evidence="8">
    <location>
        <begin position="52"/>
        <end position="61"/>
    </location>
</feature>
<feature type="region of interest" description="Disordered" evidence="8">
    <location>
        <begin position="1"/>
        <end position="23"/>
    </location>
</feature>
<evidence type="ECO:0000256" key="4">
    <source>
        <dbReference type="ARBA" id="ARBA00022884"/>
    </source>
</evidence>
<dbReference type="SUPFAM" id="SSF54928">
    <property type="entry name" value="RNA-binding domain, RBD"/>
    <property type="match status" value="1"/>
</dbReference>
<evidence type="ECO:0000256" key="2">
    <source>
        <dbReference type="ARBA" id="ARBA00004642"/>
    </source>
</evidence>
<dbReference type="PANTHER" id="PTHR13952">
    <property type="entry name" value="U1 SMALL NUCLEAR RIBONUCLEOPROTEIN 70 KD"/>
    <property type="match status" value="1"/>
</dbReference>
<keyword evidence="4 7" id="KW-0694">RNA-binding</keyword>
<dbReference type="InterPro" id="IPR035979">
    <property type="entry name" value="RBD_domain_sf"/>
</dbReference>
<dbReference type="InterPro" id="IPR051183">
    <property type="entry name" value="U1_U11-U12_snRNP_70-35kDa"/>
</dbReference>
<dbReference type="InterPro" id="IPR012677">
    <property type="entry name" value="Nucleotide-bd_a/b_plait_sf"/>
</dbReference>
<evidence type="ECO:0000256" key="7">
    <source>
        <dbReference type="PROSITE-ProRule" id="PRU00176"/>
    </source>
</evidence>
<keyword evidence="3" id="KW-0507">mRNA processing</keyword>
<organism evidence="10">
    <name type="scientific">Noccaea caerulescens</name>
    <name type="common">Alpine penny-cress</name>
    <name type="synonym">Thlaspi caerulescens</name>
    <dbReference type="NCBI Taxonomy" id="107243"/>
    <lineage>
        <taxon>Eukaryota</taxon>
        <taxon>Viridiplantae</taxon>
        <taxon>Streptophyta</taxon>
        <taxon>Embryophyta</taxon>
        <taxon>Tracheophyta</taxon>
        <taxon>Spermatophyta</taxon>
        <taxon>Magnoliopsida</taxon>
        <taxon>eudicotyledons</taxon>
        <taxon>Gunneridae</taxon>
        <taxon>Pentapetalae</taxon>
        <taxon>rosids</taxon>
        <taxon>malvids</taxon>
        <taxon>Brassicales</taxon>
        <taxon>Brassicaceae</taxon>
        <taxon>Coluteocarpeae</taxon>
        <taxon>Noccaea</taxon>
    </lineage>
</organism>
<dbReference type="EMBL" id="GEVI01025141">
    <property type="protein sequence ID" value="JAU07179.1"/>
    <property type="molecule type" value="Transcribed_RNA"/>
</dbReference>
<dbReference type="GO" id="GO:0030619">
    <property type="term" value="F:U1 snRNA binding"/>
    <property type="evidence" value="ECO:0007669"/>
    <property type="project" value="InterPro"/>
</dbReference>
<feature type="region of interest" description="Disordered" evidence="8">
    <location>
        <begin position="198"/>
        <end position="455"/>
    </location>
</feature>
<comment type="subcellular location">
    <subcellularLocation>
        <location evidence="1">Nucleus speckle</location>
    </subcellularLocation>
    <subcellularLocation>
        <location evidence="2">Nucleus</location>
        <location evidence="2">Nucleoplasm</location>
    </subcellularLocation>
</comment>
<evidence type="ECO:0000313" key="10">
    <source>
        <dbReference type="EMBL" id="JAU07179.1"/>
    </source>
</evidence>
<proteinExistence type="predicted"/>
<keyword evidence="6 10" id="KW-0687">Ribonucleoprotein</keyword>
<dbReference type="GO" id="GO:0003729">
    <property type="term" value="F:mRNA binding"/>
    <property type="evidence" value="ECO:0007669"/>
    <property type="project" value="TreeGrafter"/>
</dbReference>
<evidence type="ECO:0000256" key="5">
    <source>
        <dbReference type="ARBA" id="ARBA00023242"/>
    </source>
</evidence>
<feature type="compositionally biased region" description="Basic and acidic residues" evidence="8">
    <location>
        <begin position="93"/>
        <end position="126"/>
    </location>
</feature>
<dbReference type="InterPro" id="IPR022023">
    <property type="entry name" value="U1snRNP70_N"/>
</dbReference>
<dbReference type="FunFam" id="3.30.70.330:FF:000153">
    <property type="entry name" value="U1 small nuclear ribonucleoprotein 70 kDa"/>
    <property type="match status" value="1"/>
</dbReference>
<evidence type="ECO:0000256" key="3">
    <source>
        <dbReference type="ARBA" id="ARBA00022664"/>
    </source>
</evidence>
<evidence type="ECO:0000256" key="6">
    <source>
        <dbReference type="ARBA" id="ARBA00023274"/>
    </source>
</evidence>
<dbReference type="InterPro" id="IPR000504">
    <property type="entry name" value="RRM_dom"/>
</dbReference>
<dbReference type="AlphaFoldDB" id="A0A1J3CGU4"/>
<dbReference type="GO" id="GO:0005685">
    <property type="term" value="C:U1 snRNP"/>
    <property type="evidence" value="ECO:0007669"/>
    <property type="project" value="TreeGrafter"/>
</dbReference>
<feature type="compositionally biased region" description="Low complexity" evidence="8">
    <location>
        <begin position="249"/>
        <end position="258"/>
    </location>
</feature>
<feature type="compositionally biased region" description="Basic and acidic residues" evidence="8">
    <location>
        <begin position="259"/>
        <end position="411"/>
    </location>
</feature>
<feature type="compositionally biased region" description="Basic and acidic residues" evidence="8">
    <location>
        <begin position="198"/>
        <end position="217"/>
    </location>
</feature>
<dbReference type="Gene3D" id="3.30.70.330">
    <property type="match status" value="1"/>
</dbReference>
<gene>
    <name evidence="10" type="ORF">GA_TR770_c0_g1_i1_g.2585</name>
</gene>
<dbReference type="PROSITE" id="PS50102">
    <property type="entry name" value="RRM"/>
    <property type="match status" value="1"/>
</dbReference>
<name>A0A1J3CGU4_NOCCA</name>
<keyword evidence="5" id="KW-0539">Nucleus</keyword>
<sequence>MGDFSDPFMRNQNAAVQARPKAQNRTNVLQLKLMGQSHPTGLTPNLLKLFEPRPPLEFQPPPEKRKCPPYTGMAQFVSHFAAPGDPEYAPPKPEVETPAQKRERIHKSRLEKGVEKAEEEIKKYDPNNDPNASGDPYKTLFVARLNYETSESKIKREFEAYGPIKQVHLVTDQQTNKPKGYAFIEYLHTRDMKAAYKQGDGKKIDGRRVLVDVERGRTVPNWRPRRLGGGLGTSRVGGGPGGGGEETVGEQPQQQGRTSRSEEPSRPREEREKSREKGKERERERSREVSQEQPRERSHDRPREDKHHRDRDRGGRDRDRERDGRRDRDRDRDRDRTRDRGDRDRRDRDRGRERTSRDHDRDRDRRMERDYEGGEYDHEGGGRSREREPEYERSGSKHNDRERHGEPEETRNSYYEDDQGDADRYSQRYEKMEEDEYRYDHYKRSERSESREYAR</sequence>
<accession>A0A1J3CGU4</accession>
<feature type="compositionally biased region" description="Basic and acidic residues" evidence="8">
    <location>
        <begin position="421"/>
        <end position="431"/>
    </location>
</feature>
<dbReference type="GO" id="GO:0016607">
    <property type="term" value="C:nuclear speck"/>
    <property type="evidence" value="ECO:0007669"/>
    <property type="project" value="UniProtKB-SubCell"/>
</dbReference>
<dbReference type="GO" id="GO:0071011">
    <property type="term" value="C:precatalytic spliceosome"/>
    <property type="evidence" value="ECO:0007669"/>
    <property type="project" value="TreeGrafter"/>
</dbReference>
<evidence type="ECO:0000256" key="8">
    <source>
        <dbReference type="SAM" id="MobiDB-lite"/>
    </source>
</evidence>
<dbReference type="PANTHER" id="PTHR13952:SF5">
    <property type="entry name" value="U1 SMALL NUCLEAR RIBONUCLEOPROTEIN 70 KDA"/>
    <property type="match status" value="1"/>
</dbReference>
<dbReference type="Pfam" id="PF00076">
    <property type="entry name" value="RRM_1"/>
    <property type="match status" value="1"/>
</dbReference>
<dbReference type="CDD" id="cd12236">
    <property type="entry name" value="RRM_snRNP70"/>
    <property type="match status" value="1"/>
</dbReference>
<reference evidence="10" key="1">
    <citation type="submission" date="2016-07" db="EMBL/GenBank/DDBJ databases">
        <title>De novo transcriptome assembly of four accessions of the metal hyperaccumulator plant Noccaea caerulescens.</title>
        <authorList>
            <person name="Blande D."/>
            <person name="Halimaa P."/>
            <person name="Tervahauta A.I."/>
            <person name="Aarts M.G."/>
            <person name="Karenlampi S.O."/>
        </authorList>
    </citation>
    <scope>NUCLEOTIDE SEQUENCE</scope>
</reference>
<dbReference type="Pfam" id="PF12220">
    <property type="entry name" value="U1snRNP70_N"/>
    <property type="match status" value="1"/>
</dbReference>
<dbReference type="SMART" id="SM00360">
    <property type="entry name" value="RRM"/>
    <property type="match status" value="1"/>
</dbReference>